<organism evidence="1 2">
    <name type="scientific">Patellaria atrata CBS 101060</name>
    <dbReference type="NCBI Taxonomy" id="1346257"/>
    <lineage>
        <taxon>Eukaryota</taxon>
        <taxon>Fungi</taxon>
        <taxon>Dikarya</taxon>
        <taxon>Ascomycota</taxon>
        <taxon>Pezizomycotina</taxon>
        <taxon>Dothideomycetes</taxon>
        <taxon>Dothideomycetes incertae sedis</taxon>
        <taxon>Patellariales</taxon>
        <taxon>Patellariaceae</taxon>
        <taxon>Patellaria</taxon>
    </lineage>
</organism>
<dbReference type="InterPro" id="IPR011008">
    <property type="entry name" value="Dimeric_a/b-barrel"/>
</dbReference>
<name>A0A9P4SDS1_9PEZI</name>
<dbReference type="InterPro" id="IPR051807">
    <property type="entry name" value="Sec-metab_biosynth-assoc"/>
</dbReference>
<reference evidence="1" key="1">
    <citation type="journal article" date="2020" name="Stud. Mycol.">
        <title>101 Dothideomycetes genomes: a test case for predicting lifestyles and emergence of pathogens.</title>
        <authorList>
            <person name="Haridas S."/>
            <person name="Albert R."/>
            <person name="Binder M."/>
            <person name="Bloem J."/>
            <person name="Labutti K."/>
            <person name="Salamov A."/>
            <person name="Andreopoulos B."/>
            <person name="Baker S."/>
            <person name="Barry K."/>
            <person name="Bills G."/>
            <person name="Bluhm B."/>
            <person name="Cannon C."/>
            <person name="Castanera R."/>
            <person name="Culley D."/>
            <person name="Daum C."/>
            <person name="Ezra D."/>
            <person name="Gonzalez J."/>
            <person name="Henrissat B."/>
            <person name="Kuo A."/>
            <person name="Liang C."/>
            <person name="Lipzen A."/>
            <person name="Lutzoni F."/>
            <person name="Magnuson J."/>
            <person name="Mondo S."/>
            <person name="Nolan M."/>
            <person name="Ohm R."/>
            <person name="Pangilinan J."/>
            <person name="Park H.-J."/>
            <person name="Ramirez L."/>
            <person name="Alfaro M."/>
            <person name="Sun H."/>
            <person name="Tritt A."/>
            <person name="Yoshinaga Y."/>
            <person name="Zwiers L.-H."/>
            <person name="Turgeon B."/>
            <person name="Goodwin S."/>
            <person name="Spatafora J."/>
            <person name="Crous P."/>
            <person name="Grigoriev I."/>
        </authorList>
    </citation>
    <scope>NUCLEOTIDE SEQUENCE</scope>
    <source>
        <strain evidence="1">CBS 101060</strain>
    </source>
</reference>
<dbReference type="PANTHER" id="PTHR33606">
    <property type="entry name" value="PROTEIN YCII"/>
    <property type="match status" value="1"/>
</dbReference>
<evidence type="ECO:0000313" key="2">
    <source>
        <dbReference type="Proteomes" id="UP000799429"/>
    </source>
</evidence>
<dbReference type="PANTHER" id="PTHR33606:SF3">
    <property type="entry name" value="PROTEIN YCII"/>
    <property type="match status" value="1"/>
</dbReference>
<sequence length="113" mass="12801">MADSPAPKKTEWLVILPDQEGGLERRLKVRQQHLSELPNGVDEDFWLFGGAFLESPPVEGETPKMKGSVMLAQAESKEALLKRLKEDVYTTGEVWDWDKVTVYPFKSALRKAL</sequence>
<dbReference type="Gene3D" id="3.30.70.1060">
    <property type="entry name" value="Dimeric alpha+beta barrel"/>
    <property type="match status" value="1"/>
</dbReference>
<evidence type="ECO:0008006" key="3">
    <source>
        <dbReference type="Google" id="ProtNLM"/>
    </source>
</evidence>
<accession>A0A9P4SDS1</accession>
<proteinExistence type="predicted"/>
<dbReference type="AlphaFoldDB" id="A0A9P4SDS1"/>
<dbReference type="EMBL" id="MU006092">
    <property type="protein sequence ID" value="KAF2840818.1"/>
    <property type="molecule type" value="Genomic_DNA"/>
</dbReference>
<dbReference type="Proteomes" id="UP000799429">
    <property type="component" value="Unassembled WGS sequence"/>
</dbReference>
<evidence type="ECO:0000313" key="1">
    <source>
        <dbReference type="EMBL" id="KAF2840818.1"/>
    </source>
</evidence>
<dbReference type="SUPFAM" id="SSF54909">
    <property type="entry name" value="Dimeric alpha+beta barrel"/>
    <property type="match status" value="1"/>
</dbReference>
<protein>
    <recommendedName>
        <fullName evidence="3">YCII-related domain-containing protein</fullName>
    </recommendedName>
</protein>
<comment type="caution">
    <text evidence="1">The sequence shown here is derived from an EMBL/GenBank/DDBJ whole genome shotgun (WGS) entry which is preliminary data.</text>
</comment>
<dbReference type="OrthoDB" id="5519740at2759"/>
<keyword evidence="2" id="KW-1185">Reference proteome</keyword>
<gene>
    <name evidence="1" type="ORF">M501DRAFT_930413</name>
</gene>